<sequence>MSVVIGNLIKNSCRIQCLNISENSNIENGLIHIITKLERSHDTLREIDLTNCNLNKSMCKLIIDTLRNFSTLENVYLGENTNIGMHFSDICKGLKTSCKTLITISLYNCGLCGEYGEELKNLFTLCPQIQQINIGHNDTIANENLKLFKGLQCSSYTLKIIRITEFKLDEDASNHLGNLLLDCHHIEELDLEGNTNMRKGFFAICNGLQNSCSKLKFLYLEECNLNENMGLSLAQLLVNCTQLQACQLKSNKDLVEAIISICGGLETSSDTLKTLDFADCNLDENSSISLGNLLLKCSTVEKVHLNCNRNMGRQGFSSICKGLVKSSTSLKGLYFDECCIDEFLCICIGDLLTKCSKIEKTYFRSNPSMINGVYIIFKELYAFRANLTAIDFENCNITKYVAFYIGDFLSKSTRICTIFIGLNRDMGDGFFQICKGLENSVHTLKNIGFQNCKLNENMCKSVGKLLTKCSKIEKLYIGWNSDIGRGWRDICRGLERSSKNLQIFDIRHSLLDSHSCQTISRHFGKDIARV</sequence>
<organism evidence="1 2">
    <name type="scientific">Dimorphilus gyrociliatus</name>
    <dbReference type="NCBI Taxonomy" id="2664684"/>
    <lineage>
        <taxon>Eukaryota</taxon>
        <taxon>Metazoa</taxon>
        <taxon>Spiralia</taxon>
        <taxon>Lophotrochozoa</taxon>
        <taxon>Annelida</taxon>
        <taxon>Polychaeta</taxon>
        <taxon>Polychaeta incertae sedis</taxon>
        <taxon>Dinophilidae</taxon>
        <taxon>Dimorphilus</taxon>
    </lineage>
</organism>
<name>A0A7I8WES1_9ANNE</name>
<dbReference type="InterPro" id="IPR042419">
    <property type="entry name" value="LRC31"/>
</dbReference>
<dbReference type="PANTHER" id="PTHR24109:SF3">
    <property type="entry name" value="LEUCINE-RICH REPEAT-CONTAINING PROTEIN 31"/>
    <property type="match status" value="1"/>
</dbReference>
<reference evidence="1 2" key="1">
    <citation type="submission" date="2020-08" db="EMBL/GenBank/DDBJ databases">
        <authorList>
            <person name="Hejnol A."/>
        </authorList>
    </citation>
    <scope>NUCLEOTIDE SEQUENCE [LARGE SCALE GENOMIC DNA]</scope>
</reference>
<dbReference type="AlphaFoldDB" id="A0A7I8WES1"/>
<comment type="caution">
    <text evidence="1">The sequence shown here is derived from an EMBL/GenBank/DDBJ whole genome shotgun (WGS) entry which is preliminary data.</text>
</comment>
<dbReference type="PANTHER" id="PTHR24109">
    <property type="entry name" value="LEUCINE-RICH REPEAT-CONTAINING PROTEIN 31"/>
    <property type="match status" value="1"/>
</dbReference>
<proteinExistence type="predicted"/>
<protein>
    <submittedName>
        <fullName evidence="1">Uncharacterized protein</fullName>
    </submittedName>
</protein>
<dbReference type="EMBL" id="CAJFCJ010000073">
    <property type="protein sequence ID" value="CAD5126694.1"/>
    <property type="molecule type" value="Genomic_DNA"/>
</dbReference>
<keyword evidence="2" id="KW-1185">Reference proteome</keyword>
<dbReference type="Gene3D" id="3.80.10.10">
    <property type="entry name" value="Ribonuclease Inhibitor"/>
    <property type="match status" value="2"/>
</dbReference>
<dbReference type="SUPFAM" id="SSF52047">
    <property type="entry name" value="RNI-like"/>
    <property type="match status" value="2"/>
</dbReference>
<dbReference type="InterPro" id="IPR032675">
    <property type="entry name" value="LRR_dom_sf"/>
</dbReference>
<evidence type="ECO:0000313" key="1">
    <source>
        <dbReference type="EMBL" id="CAD5126694.1"/>
    </source>
</evidence>
<dbReference type="OrthoDB" id="10034042at2759"/>
<evidence type="ECO:0000313" key="2">
    <source>
        <dbReference type="Proteomes" id="UP000549394"/>
    </source>
</evidence>
<accession>A0A7I8WES1</accession>
<gene>
    <name evidence="1" type="ORF">DGYR_LOCUS13927</name>
</gene>
<dbReference type="Proteomes" id="UP000549394">
    <property type="component" value="Unassembled WGS sequence"/>
</dbReference>